<comment type="caution">
    <text evidence="1">The sequence shown here is derived from an EMBL/GenBank/DDBJ whole genome shotgun (WGS) entry which is preliminary data.</text>
</comment>
<dbReference type="EMBL" id="REGN01014101">
    <property type="protein sequence ID" value="RMZ93074.1"/>
    <property type="molecule type" value="Genomic_DNA"/>
</dbReference>
<organism evidence="1 2">
    <name type="scientific">Brachionus plicatilis</name>
    <name type="common">Marine rotifer</name>
    <name type="synonym">Brachionus muelleri</name>
    <dbReference type="NCBI Taxonomy" id="10195"/>
    <lineage>
        <taxon>Eukaryota</taxon>
        <taxon>Metazoa</taxon>
        <taxon>Spiralia</taxon>
        <taxon>Gnathifera</taxon>
        <taxon>Rotifera</taxon>
        <taxon>Eurotatoria</taxon>
        <taxon>Monogononta</taxon>
        <taxon>Pseudotrocha</taxon>
        <taxon>Ploima</taxon>
        <taxon>Brachionidae</taxon>
        <taxon>Brachionus</taxon>
    </lineage>
</organism>
<evidence type="ECO:0000313" key="2">
    <source>
        <dbReference type="Proteomes" id="UP000276133"/>
    </source>
</evidence>
<dbReference type="AlphaFoldDB" id="A0A3M7P320"/>
<gene>
    <name evidence="1" type="ORF">BpHYR1_021274</name>
</gene>
<proteinExistence type="predicted"/>
<protein>
    <submittedName>
        <fullName evidence="1">Uncharacterized protein</fullName>
    </submittedName>
</protein>
<evidence type="ECO:0000313" key="1">
    <source>
        <dbReference type="EMBL" id="RMZ93074.1"/>
    </source>
</evidence>
<name>A0A3M7P320_BRAPC</name>
<sequence>MQRILIFTKNSISSDRPSLGTRRLCFFRKSHLFHFFFDLNYLFGFEIYTKLFKTILFSVNGIYIDQMIEQPCVERNFREE</sequence>
<keyword evidence="2" id="KW-1185">Reference proteome</keyword>
<dbReference type="Proteomes" id="UP000276133">
    <property type="component" value="Unassembled WGS sequence"/>
</dbReference>
<accession>A0A3M7P320</accession>
<reference evidence="1 2" key="1">
    <citation type="journal article" date="2018" name="Sci. Rep.">
        <title>Genomic signatures of local adaptation to the degree of environmental predictability in rotifers.</title>
        <authorList>
            <person name="Franch-Gras L."/>
            <person name="Hahn C."/>
            <person name="Garcia-Roger E.M."/>
            <person name="Carmona M.J."/>
            <person name="Serra M."/>
            <person name="Gomez A."/>
        </authorList>
    </citation>
    <scope>NUCLEOTIDE SEQUENCE [LARGE SCALE GENOMIC DNA]</scope>
    <source>
        <strain evidence="1">HYR1</strain>
    </source>
</reference>